<accession>A0A1J4KYW8</accession>
<dbReference type="GO" id="GO:0005634">
    <property type="term" value="C:nucleus"/>
    <property type="evidence" value="ECO:0007669"/>
    <property type="project" value="TreeGrafter"/>
</dbReference>
<name>A0A1J4KYW8_9EUKA</name>
<keyword evidence="2" id="KW-0255">Endonuclease</keyword>
<dbReference type="InterPro" id="IPR004875">
    <property type="entry name" value="DDE_SF_endonuclease_dom"/>
</dbReference>
<keyword evidence="2" id="KW-0378">Hydrolase</keyword>
<proteinExistence type="predicted"/>
<organism evidence="2 3">
    <name type="scientific">Tritrichomonas foetus</name>
    <dbReference type="NCBI Taxonomy" id="1144522"/>
    <lineage>
        <taxon>Eukaryota</taxon>
        <taxon>Metamonada</taxon>
        <taxon>Parabasalia</taxon>
        <taxon>Tritrichomonadida</taxon>
        <taxon>Tritrichomonadidae</taxon>
        <taxon>Tritrichomonas</taxon>
    </lineage>
</organism>
<reference evidence="2" key="1">
    <citation type="submission" date="2016-10" db="EMBL/GenBank/DDBJ databases">
        <authorList>
            <person name="Benchimol M."/>
            <person name="Almeida L.G."/>
            <person name="Vasconcelos A.T."/>
            <person name="Perreira-Neves A."/>
            <person name="Rosa I.A."/>
            <person name="Tasca T."/>
            <person name="Bogo M.R."/>
            <person name="de Souza W."/>
        </authorList>
    </citation>
    <scope>NUCLEOTIDE SEQUENCE [LARGE SCALE GENOMIC DNA]</scope>
    <source>
        <strain evidence="2">K</strain>
    </source>
</reference>
<dbReference type="GO" id="GO:0003677">
    <property type="term" value="F:DNA binding"/>
    <property type="evidence" value="ECO:0007669"/>
    <property type="project" value="TreeGrafter"/>
</dbReference>
<dbReference type="PANTHER" id="PTHR19303:SF57">
    <property type="entry name" value="HTH CENPB-TYPE DOMAIN-CONTAINING PROTEIN"/>
    <property type="match status" value="1"/>
</dbReference>
<evidence type="ECO:0000313" key="2">
    <source>
        <dbReference type="EMBL" id="OHT14892.1"/>
    </source>
</evidence>
<comment type="caution">
    <text evidence="2">The sequence shown here is derived from an EMBL/GenBank/DDBJ whole genome shotgun (WGS) entry which is preliminary data.</text>
</comment>
<dbReference type="GeneID" id="94832664"/>
<sequence length="403" mass="46987">MIRLESMKPWMSSEQFDIFDCRKSLKTYKQIKETIFRKYNVKIKEESIVVCLRRTALGYTWVFHDPGGTDNYLCLEDEEEFFRLIDEQTDETQCLSTAQGIDLAHELKCSRHLKAKRILISLDCERISCQIELSPNPPDRSWLNHMVCKRGYKLVKGKEIERVRHSECRAGNIRRFFQKFRNSFNIESELLFNCDESYLSSKNHLKFITNQETSPIRYTIEKETHITGMFCFNNCGIKMPPFFILPNLVNFPPELYEFKNIAHFASSSNGWMTKHLFLAWCVYFVAFISKYRTTLESSLRNKTIVLLSDGHGSRANPVALQLLLQNSIKLIILPPHSSRVTQPFDVGIAGPLKNEFAKLFSKYIFKLEMDFHSKSAQLRYCKIRAIINAFDKVAKCSIFLLPC</sequence>
<dbReference type="RefSeq" id="XP_068368028.1">
    <property type="nucleotide sequence ID" value="XM_068497960.1"/>
</dbReference>
<dbReference type="InterPro" id="IPR050863">
    <property type="entry name" value="CenT-Element_Derived"/>
</dbReference>
<evidence type="ECO:0000259" key="1">
    <source>
        <dbReference type="Pfam" id="PF03184"/>
    </source>
</evidence>
<feature type="domain" description="DDE-1" evidence="1">
    <location>
        <begin position="262"/>
        <end position="395"/>
    </location>
</feature>
<dbReference type="Proteomes" id="UP000179807">
    <property type="component" value="Unassembled WGS sequence"/>
</dbReference>
<protein>
    <submittedName>
        <fullName evidence="2">DDE superfamily endonuclease containing protein</fullName>
    </submittedName>
</protein>
<dbReference type="GO" id="GO:0004519">
    <property type="term" value="F:endonuclease activity"/>
    <property type="evidence" value="ECO:0007669"/>
    <property type="project" value="UniProtKB-KW"/>
</dbReference>
<dbReference type="EMBL" id="MLAK01000303">
    <property type="protein sequence ID" value="OHT14892.1"/>
    <property type="molecule type" value="Genomic_DNA"/>
</dbReference>
<dbReference type="VEuPathDB" id="TrichDB:TRFO_14683"/>
<keyword evidence="3" id="KW-1185">Reference proteome</keyword>
<evidence type="ECO:0000313" key="3">
    <source>
        <dbReference type="Proteomes" id="UP000179807"/>
    </source>
</evidence>
<dbReference type="Pfam" id="PF03184">
    <property type="entry name" value="DDE_1"/>
    <property type="match status" value="1"/>
</dbReference>
<gene>
    <name evidence="2" type="ORF">TRFO_14683</name>
</gene>
<dbReference type="PANTHER" id="PTHR19303">
    <property type="entry name" value="TRANSPOSON"/>
    <property type="match status" value="1"/>
</dbReference>
<dbReference type="OrthoDB" id="10043687at2759"/>
<dbReference type="AlphaFoldDB" id="A0A1J4KYW8"/>
<keyword evidence="2" id="KW-0540">Nuclease</keyword>